<evidence type="ECO:0000313" key="5">
    <source>
        <dbReference type="EMBL" id="CAL0308036.1"/>
    </source>
</evidence>
<evidence type="ECO:0000259" key="4">
    <source>
        <dbReference type="Pfam" id="PF14226"/>
    </source>
</evidence>
<dbReference type="PANTHER" id="PTHR47991">
    <property type="entry name" value="OXOGLUTARATE/IRON-DEPENDENT DIOXYGENASE"/>
    <property type="match status" value="1"/>
</dbReference>
<evidence type="ECO:0000256" key="1">
    <source>
        <dbReference type="ARBA" id="ARBA00022723"/>
    </source>
</evidence>
<comment type="caution">
    <text evidence="5">The sequence shown here is derived from an EMBL/GenBank/DDBJ whole genome shotgun (WGS) entry which is preliminary data.</text>
</comment>
<gene>
    <name evidence="5" type="ORF">LLUT_LOCUS9096</name>
</gene>
<accession>A0AAV1WGM3</accession>
<keyword evidence="3" id="KW-0408">Iron</keyword>
<feature type="domain" description="Non-haem dioxygenase N-terminal" evidence="4">
    <location>
        <begin position="51"/>
        <end position="94"/>
    </location>
</feature>
<dbReference type="GO" id="GO:0046872">
    <property type="term" value="F:metal ion binding"/>
    <property type="evidence" value="ECO:0007669"/>
    <property type="project" value="UniProtKB-KW"/>
</dbReference>
<evidence type="ECO:0000256" key="3">
    <source>
        <dbReference type="ARBA" id="ARBA00023004"/>
    </source>
</evidence>
<keyword evidence="1" id="KW-0479">Metal-binding</keyword>
<evidence type="ECO:0000256" key="2">
    <source>
        <dbReference type="ARBA" id="ARBA00022896"/>
    </source>
</evidence>
<dbReference type="InterPro" id="IPR050295">
    <property type="entry name" value="Plant_2OG-oxidoreductases"/>
</dbReference>
<organism evidence="5 6">
    <name type="scientific">Lupinus luteus</name>
    <name type="common">European yellow lupine</name>
    <dbReference type="NCBI Taxonomy" id="3873"/>
    <lineage>
        <taxon>Eukaryota</taxon>
        <taxon>Viridiplantae</taxon>
        <taxon>Streptophyta</taxon>
        <taxon>Embryophyta</taxon>
        <taxon>Tracheophyta</taxon>
        <taxon>Spermatophyta</taxon>
        <taxon>Magnoliopsida</taxon>
        <taxon>eudicotyledons</taxon>
        <taxon>Gunneridae</taxon>
        <taxon>Pentapetalae</taxon>
        <taxon>rosids</taxon>
        <taxon>fabids</taxon>
        <taxon>Fabales</taxon>
        <taxon>Fabaceae</taxon>
        <taxon>Papilionoideae</taxon>
        <taxon>50 kb inversion clade</taxon>
        <taxon>genistoids sensu lato</taxon>
        <taxon>core genistoids</taxon>
        <taxon>Genisteae</taxon>
        <taxon>Lupinus</taxon>
    </lineage>
</organism>
<proteinExistence type="predicted"/>
<keyword evidence="6" id="KW-1185">Reference proteome</keyword>
<evidence type="ECO:0000313" key="6">
    <source>
        <dbReference type="Proteomes" id="UP001497480"/>
    </source>
</evidence>
<dbReference type="Pfam" id="PF14226">
    <property type="entry name" value="DIOX_N"/>
    <property type="match status" value="1"/>
</dbReference>
<name>A0AAV1WGM3_LUPLU</name>
<dbReference type="InterPro" id="IPR026992">
    <property type="entry name" value="DIOX_N"/>
</dbReference>
<dbReference type="Proteomes" id="UP001497480">
    <property type="component" value="Unassembled WGS sequence"/>
</dbReference>
<dbReference type="AlphaFoldDB" id="A0AAV1WGM3"/>
<protein>
    <recommendedName>
        <fullName evidence="4">Non-haem dioxygenase N-terminal domain-containing protein</fullName>
    </recommendedName>
</protein>
<dbReference type="GO" id="GO:0031418">
    <property type="term" value="F:L-ascorbic acid binding"/>
    <property type="evidence" value="ECO:0007669"/>
    <property type="project" value="UniProtKB-KW"/>
</dbReference>
<reference evidence="5 6" key="1">
    <citation type="submission" date="2024-03" db="EMBL/GenBank/DDBJ databases">
        <authorList>
            <person name="Martinez-Hernandez J."/>
        </authorList>
    </citation>
    <scope>NUCLEOTIDE SEQUENCE [LARGE SCALE GENOMIC DNA]</scope>
</reference>
<dbReference type="SUPFAM" id="SSF51197">
    <property type="entry name" value="Clavaminate synthase-like"/>
    <property type="match status" value="2"/>
</dbReference>
<keyword evidence="2" id="KW-0847">Vitamin C</keyword>
<dbReference type="Gene3D" id="2.60.120.330">
    <property type="entry name" value="B-lactam Antibiotic, Isopenicillin N Synthase, Chain"/>
    <property type="match status" value="2"/>
</dbReference>
<sequence length="171" mass="19134">MEAEVPKLGSSLQVPSVKELLKQTMTKVPAQYVHPNQDPDVVSYRTSSPEIPVIDLSKLLSEDAIELENLDHACKEWGFFQILTNGIYQSVEHRATINSVKERISVATFHRPGLNRVIGPVPSLVTPERSAVFRRIGVADYYKGYFSRTLPGKSFIDLLKIEDEVGNHKSA</sequence>
<dbReference type="InterPro" id="IPR027443">
    <property type="entry name" value="IPNS-like_sf"/>
</dbReference>
<dbReference type="EMBL" id="CAXHTB010000006">
    <property type="protein sequence ID" value="CAL0308036.1"/>
    <property type="molecule type" value="Genomic_DNA"/>
</dbReference>